<evidence type="ECO:0000313" key="3">
    <source>
        <dbReference type="EMBL" id="SZX75913.1"/>
    </source>
</evidence>
<reference evidence="2 4" key="1">
    <citation type="submission" date="2016-10" db="EMBL/GenBank/DDBJ databases">
        <authorList>
            <person name="Cai Z."/>
        </authorList>
    </citation>
    <scope>NUCLEOTIDE SEQUENCE [LARGE SCALE GENOMIC DNA]</scope>
</reference>
<evidence type="ECO:0000313" key="4">
    <source>
        <dbReference type="Proteomes" id="UP000256970"/>
    </source>
</evidence>
<dbReference type="Proteomes" id="UP000256970">
    <property type="component" value="Unassembled WGS sequence"/>
</dbReference>
<keyword evidence="4" id="KW-1185">Reference proteome</keyword>
<gene>
    <name evidence="2" type="ORF">BQ4739_LOCUS15516</name>
    <name evidence="3" type="ORF">BQ4739_LOCUS16283</name>
</gene>
<organism evidence="2 4">
    <name type="scientific">Tetradesmus obliquus</name>
    <name type="common">Green alga</name>
    <name type="synonym">Acutodesmus obliquus</name>
    <dbReference type="NCBI Taxonomy" id="3088"/>
    <lineage>
        <taxon>Eukaryota</taxon>
        <taxon>Viridiplantae</taxon>
        <taxon>Chlorophyta</taxon>
        <taxon>core chlorophytes</taxon>
        <taxon>Chlorophyceae</taxon>
        <taxon>CS clade</taxon>
        <taxon>Sphaeropleales</taxon>
        <taxon>Scenedesmaceae</taxon>
        <taxon>Tetradesmus</taxon>
    </lineage>
</organism>
<feature type="coiled-coil region" evidence="1">
    <location>
        <begin position="140"/>
        <end position="167"/>
    </location>
</feature>
<proteinExistence type="predicted"/>
<evidence type="ECO:0000256" key="1">
    <source>
        <dbReference type="SAM" id="Coils"/>
    </source>
</evidence>
<dbReference type="EMBL" id="FNXT01001245">
    <property type="protein sequence ID" value="SZX75913.1"/>
    <property type="molecule type" value="Genomic_DNA"/>
</dbReference>
<protein>
    <submittedName>
        <fullName evidence="2">Uncharacterized protein</fullName>
    </submittedName>
</protein>
<evidence type="ECO:0000313" key="2">
    <source>
        <dbReference type="EMBL" id="SZX75224.1"/>
    </source>
</evidence>
<keyword evidence="1" id="KW-0175">Coiled coil</keyword>
<dbReference type="AlphaFoldDB" id="A0A383WDY6"/>
<accession>A0A383WDY6</accession>
<sequence>MTQLSSLRHAQLWRILCSSSRAELSSGLESISSGFLASTGNAGSGSCHLFSTHATSSSRSNLRRVNIKNGSGGAAAAGEAPAAEAAAASGAGQGGGLQSLLEMSTEVPGSGKPLRRWEYYYWGLGVSAVSYFLYRNLAKPEETQEQIEEKKRKAAELEVRRKEHVRAAIMGQNFIESESDPLEGLSPAQIVKFMEIHSIDPDDPLEGLTPEEIDAYVQKQEAARQAREEQ</sequence>
<name>A0A383WDY6_TETOB</name>
<dbReference type="EMBL" id="FNXT01001226">
    <property type="protein sequence ID" value="SZX75224.1"/>
    <property type="molecule type" value="Genomic_DNA"/>
</dbReference>